<dbReference type="HOGENOM" id="CLU_018272_3_1_4"/>
<evidence type="ECO:0000256" key="3">
    <source>
        <dbReference type="ARBA" id="ARBA00022723"/>
    </source>
</evidence>
<sequence length="221" mass="24506">MQNSKIPRGLYGITPEWDDIDKLIKAVYEASKGGMQILQLRRKKTSYDTIKKQAVELIKVCADLDVKLIINDFWKLALELGADGFHLGLEDCSIKDIEEKVKTGLIVGTSCYNDIERAKILVESGVDYIAFGAVFPSITKPLAPHVSLNILKTARSMININTPYSIVAIGGITVDKIPQIIESDIDNIAVINGLFESENIFNTAQKYSSAFNSTKKQNHDE</sequence>
<dbReference type="InterPro" id="IPR022998">
    <property type="entry name" value="ThiamineP_synth_TenI"/>
</dbReference>
<dbReference type="PANTHER" id="PTHR20857:SF15">
    <property type="entry name" value="THIAMINE-PHOSPHATE SYNTHASE"/>
    <property type="match status" value="1"/>
</dbReference>
<feature type="binding site" evidence="9">
    <location>
        <position position="140"/>
    </location>
    <ligand>
        <name>4-amino-2-methyl-5-(diphosphooxymethyl)pyrimidine</name>
        <dbReference type="ChEBI" id="CHEBI:57841"/>
    </ligand>
</feature>
<comment type="pathway">
    <text evidence="1 9 11">Cofactor biosynthesis; thiamine diphosphate biosynthesis; thiamine phosphate from 4-amino-2-methyl-5-diphosphomethylpyrimidine and 4-methyl-5-(2-phosphoethyl)-thiazole: step 1/1.</text>
</comment>
<dbReference type="Proteomes" id="UP000011547">
    <property type="component" value="Chromosome"/>
</dbReference>
<keyword evidence="5 9" id="KW-0784">Thiamine biosynthesis</keyword>
<feature type="binding site" evidence="9">
    <location>
        <position position="72"/>
    </location>
    <ligand>
        <name>Mg(2+)</name>
        <dbReference type="ChEBI" id="CHEBI:18420"/>
    </ligand>
</feature>
<evidence type="ECO:0000259" key="12">
    <source>
        <dbReference type="Pfam" id="PF02581"/>
    </source>
</evidence>
<accession>M1LV82</accession>
<dbReference type="GO" id="GO:0004789">
    <property type="term" value="F:thiamine-phosphate diphosphorylase activity"/>
    <property type="evidence" value="ECO:0007669"/>
    <property type="project" value="UniProtKB-UniRule"/>
</dbReference>
<gene>
    <name evidence="9" type="primary">thiE</name>
    <name evidence="13" type="ORF">CDSE_0055</name>
</gene>
<dbReference type="GO" id="GO:0005737">
    <property type="term" value="C:cytoplasm"/>
    <property type="evidence" value="ECO:0007669"/>
    <property type="project" value="TreeGrafter"/>
</dbReference>
<comment type="cofactor">
    <cofactor evidence="9">
        <name>Mg(2+)</name>
        <dbReference type="ChEBI" id="CHEBI:18420"/>
    </cofactor>
    <text evidence="9">Binds 1 Mg(2+) ion per subunit.</text>
</comment>
<evidence type="ECO:0000256" key="2">
    <source>
        <dbReference type="ARBA" id="ARBA00022679"/>
    </source>
</evidence>
<dbReference type="eggNOG" id="COG0352">
    <property type="taxonomic scope" value="Bacteria"/>
</dbReference>
<reference evidence="13 14" key="1">
    <citation type="journal article" date="2013" name="Genome Biol. Evol.">
        <title>Genome evolution and phylogenomic analysis of candidatus kinetoplastibacterium, the betaproteobacterial endosymbionts of strigomonas and angomonas.</title>
        <authorList>
            <person name="Alves J.M."/>
            <person name="Serrano M.G."/>
            <person name="Maia da Silva F."/>
            <person name="Voegtly L.J."/>
            <person name="Matveyev A.V."/>
            <person name="Teixeira M.M."/>
            <person name="Camargo E.P."/>
            <person name="Buck G.A."/>
        </authorList>
    </citation>
    <scope>NUCLEOTIDE SEQUENCE [LARGE SCALE GENOMIC DNA]</scope>
    <source>
        <strain evidence="13 14">TCC079E</strain>
    </source>
</reference>
<proteinExistence type="inferred from homology"/>
<feature type="binding site" evidence="9">
    <location>
        <position position="71"/>
    </location>
    <ligand>
        <name>4-amino-2-methyl-5-(diphosphooxymethyl)pyrimidine</name>
        <dbReference type="ChEBI" id="CHEBI:57841"/>
    </ligand>
</feature>
<keyword evidence="3 9" id="KW-0479">Metal-binding</keyword>
<comment type="similarity">
    <text evidence="9 10">Belongs to the thiamine-phosphate synthase family.</text>
</comment>
<dbReference type="UniPathway" id="UPA00060">
    <property type="reaction ID" value="UER00141"/>
</dbReference>
<dbReference type="RefSeq" id="WP_015396585.1">
    <property type="nucleotide sequence ID" value="NC_020294.1"/>
</dbReference>
<comment type="catalytic activity">
    <reaction evidence="7 9 10">
        <text>2-(2-carboxy-4-methylthiazol-5-yl)ethyl phosphate + 4-amino-2-methyl-5-(diphosphooxymethyl)pyrimidine + 2 H(+) = thiamine phosphate + CO2 + diphosphate</text>
        <dbReference type="Rhea" id="RHEA:47848"/>
        <dbReference type="ChEBI" id="CHEBI:15378"/>
        <dbReference type="ChEBI" id="CHEBI:16526"/>
        <dbReference type="ChEBI" id="CHEBI:33019"/>
        <dbReference type="ChEBI" id="CHEBI:37575"/>
        <dbReference type="ChEBI" id="CHEBI:57841"/>
        <dbReference type="ChEBI" id="CHEBI:62890"/>
        <dbReference type="EC" id="2.5.1.3"/>
    </reaction>
</comment>
<dbReference type="Pfam" id="PF02581">
    <property type="entry name" value="TMP-TENI"/>
    <property type="match status" value="1"/>
</dbReference>
<dbReference type="InterPro" id="IPR034291">
    <property type="entry name" value="TMP_synthase"/>
</dbReference>
<protein>
    <recommendedName>
        <fullName evidence="9">Thiamine-phosphate synthase</fullName>
        <shortName evidence="9">TP synthase</shortName>
        <shortName evidence="9">TPS</shortName>
        <ecNumber evidence="9">2.5.1.3</ecNumber>
    </recommendedName>
    <alternativeName>
        <fullName evidence="9">Thiamine-phosphate pyrophosphorylase</fullName>
        <shortName evidence="9">TMP pyrophosphorylase</shortName>
        <shortName evidence="9">TMP-PPase</shortName>
    </alternativeName>
</protein>
<dbReference type="GO" id="GO:0009229">
    <property type="term" value="P:thiamine diphosphate biosynthetic process"/>
    <property type="evidence" value="ECO:0007669"/>
    <property type="project" value="UniProtKB-UniRule"/>
</dbReference>
<dbReference type="EMBL" id="CP003803">
    <property type="protein sequence ID" value="AGF47174.1"/>
    <property type="molecule type" value="Genomic_DNA"/>
</dbReference>
<evidence type="ECO:0000256" key="8">
    <source>
        <dbReference type="ARBA" id="ARBA00047883"/>
    </source>
</evidence>
<dbReference type="PANTHER" id="PTHR20857">
    <property type="entry name" value="THIAMINE-PHOSPHATE PYROPHOSPHORYLASE"/>
    <property type="match status" value="1"/>
</dbReference>
<feature type="binding site" evidence="9">
    <location>
        <position position="171"/>
    </location>
    <ligand>
        <name>2-[(2R,5Z)-2-carboxy-4-methylthiazol-5(2H)-ylidene]ethyl phosphate</name>
        <dbReference type="ChEBI" id="CHEBI:62899"/>
    </ligand>
</feature>
<dbReference type="EC" id="2.5.1.3" evidence="9"/>
<feature type="binding site" evidence="9">
    <location>
        <begin position="137"/>
        <end position="139"/>
    </location>
    <ligand>
        <name>2-[(2R,5Z)-2-carboxy-4-methylthiazol-5(2H)-ylidene]ethyl phosphate</name>
        <dbReference type="ChEBI" id="CHEBI:62899"/>
    </ligand>
</feature>
<evidence type="ECO:0000256" key="5">
    <source>
        <dbReference type="ARBA" id="ARBA00022977"/>
    </source>
</evidence>
<name>M1LV82_9PROT</name>
<keyword evidence="14" id="KW-1185">Reference proteome</keyword>
<dbReference type="PATRIC" id="fig|1208919.3.peg.617"/>
<comment type="catalytic activity">
    <reaction evidence="8 9 10">
        <text>2-[(2R,5Z)-2-carboxy-4-methylthiazol-5(2H)-ylidene]ethyl phosphate + 4-amino-2-methyl-5-(diphosphooxymethyl)pyrimidine + 2 H(+) = thiamine phosphate + CO2 + diphosphate</text>
        <dbReference type="Rhea" id="RHEA:47844"/>
        <dbReference type="ChEBI" id="CHEBI:15378"/>
        <dbReference type="ChEBI" id="CHEBI:16526"/>
        <dbReference type="ChEBI" id="CHEBI:33019"/>
        <dbReference type="ChEBI" id="CHEBI:37575"/>
        <dbReference type="ChEBI" id="CHEBI:57841"/>
        <dbReference type="ChEBI" id="CHEBI:62899"/>
        <dbReference type="EC" id="2.5.1.3"/>
    </reaction>
</comment>
<dbReference type="GO" id="GO:0009228">
    <property type="term" value="P:thiamine biosynthetic process"/>
    <property type="evidence" value="ECO:0007669"/>
    <property type="project" value="UniProtKB-KW"/>
</dbReference>
<keyword evidence="4 9" id="KW-0460">Magnesium</keyword>
<dbReference type="Gene3D" id="3.20.20.70">
    <property type="entry name" value="Aldolase class I"/>
    <property type="match status" value="1"/>
</dbReference>
<dbReference type="GO" id="GO:0000287">
    <property type="term" value="F:magnesium ion binding"/>
    <property type="evidence" value="ECO:0007669"/>
    <property type="project" value="UniProtKB-UniRule"/>
</dbReference>
<keyword evidence="2 9" id="KW-0808">Transferase</keyword>
<evidence type="ECO:0000256" key="7">
    <source>
        <dbReference type="ARBA" id="ARBA00047851"/>
    </source>
</evidence>
<dbReference type="HAMAP" id="MF_00097">
    <property type="entry name" value="TMP_synthase"/>
    <property type="match status" value="1"/>
</dbReference>
<evidence type="ECO:0000256" key="9">
    <source>
        <dbReference type="HAMAP-Rule" id="MF_00097"/>
    </source>
</evidence>
<feature type="binding site" evidence="9">
    <location>
        <position position="110"/>
    </location>
    <ligand>
        <name>4-amino-2-methyl-5-(diphosphooxymethyl)pyrimidine</name>
        <dbReference type="ChEBI" id="CHEBI:57841"/>
    </ligand>
</feature>
<comment type="caution">
    <text evidence="9">Lacks conserved residue(s) required for the propagation of feature annotation.</text>
</comment>
<evidence type="ECO:0000313" key="13">
    <source>
        <dbReference type="EMBL" id="AGF47174.1"/>
    </source>
</evidence>
<evidence type="ECO:0000313" key="14">
    <source>
        <dbReference type="Proteomes" id="UP000011547"/>
    </source>
</evidence>
<evidence type="ECO:0000256" key="11">
    <source>
        <dbReference type="RuleBase" id="RU004253"/>
    </source>
</evidence>
<dbReference type="SUPFAM" id="SSF51391">
    <property type="entry name" value="Thiamin phosphate synthase"/>
    <property type="match status" value="1"/>
</dbReference>
<feature type="binding site" evidence="9">
    <location>
        <position position="91"/>
    </location>
    <ligand>
        <name>Mg(2+)</name>
        <dbReference type="ChEBI" id="CHEBI:18420"/>
    </ligand>
</feature>
<evidence type="ECO:0000256" key="1">
    <source>
        <dbReference type="ARBA" id="ARBA00005165"/>
    </source>
</evidence>
<dbReference type="NCBIfam" id="TIGR00693">
    <property type="entry name" value="thiE"/>
    <property type="match status" value="1"/>
</dbReference>
<dbReference type="InterPro" id="IPR013785">
    <property type="entry name" value="Aldolase_TIM"/>
</dbReference>
<dbReference type="AlphaFoldDB" id="M1LV82"/>
<comment type="catalytic activity">
    <reaction evidence="6 9 10">
        <text>4-methyl-5-(2-phosphooxyethyl)-thiazole + 4-amino-2-methyl-5-(diphosphooxymethyl)pyrimidine + H(+) = thiamine phosphate + diphosphate</text>
        <dbReference type="Rhea" id="RHEA:22328"/>
        <dbReference type="ChEBI" id="CHEBI:15378"/>
        <dbReference type="ChEBI" id="CHEBI:33019"/>
        <dbReference type="ChEBI" id="CHEBI:37575"/>
        <dbReference type="ChEBI" id="CHEBI:57841"/>
        <dbReference type="ChEBI" id="CHEBI:58296"/>
        <dbReference type="EC" id="2.5.1.3"/>
    </reaction>
</comment>
<evidence type="ECO:0000256" key="6">
    <source>
        <dbReference type="ARBA" id="ARBA00047334"/>
    </source>
</evidence>
<organism evidence="13 14">
    <name type="scientific">Candidatus Kinetoplastidibacterium desouzai TCC079E</name>
    <dbReference type="NCBI Taxonomy" id="1208919"/>
    <lineage>
        <taxon>Bacteria</taxon>
        <taxon>Pseudomonadati</taxon>
        <taxon>Pseudomonadota</taxon>
        <taxon>Betaproteobacteria</taxon>
        <taxon>Candidatus Kinetoplastidibacterium</taxon>
    </lineage>
</organism>
<dbReference type="OrthoDB" id="9810880at2"/>
<feature type="binding site" evidence="9">
    <location>
        <begin position="39"/>
        <end position="43"/>
    </location>
    <ligand>
        <name>4-amino-2-methyl-5-(diphosphooxymethyl)pyrimidine</name>
        <dbReference type="ChEBI" id="CHEBI:57841"/>
    </ligand>
</feature>
<dbReference type="STRING" id="1208919.CDSE_0055"/>
<dbReference type="CDD" id="cd00564">
    <property type="entry name" value="TMP_TenI"/>
    <property type="match status" value="1"/>
</dbReference>
<evidence type="ECO:0000256" key="4">
    <source>
        <dbReference type="ARBA" id="ARBA00022842"/>
    </source>
</evidence>
<dbReference type="InterPro" id="IPR036206">
    <property type="entry name" value="ThiamineP_synth_sf"/>
</dbReference>
<dbReference type="KEGG" id="kde:CDSE_0055"/>
<evidence type="ECO:0000256" key="10">
    <source>
        <dbReference type="RuleBase" id="RU003826"/>
    </source>
</evidence>
<feature type="domain" description="Thiamine phosphate synthase/TenI" evidence="12">
    <location>
        <begin position="10"/>
        <end position="193"/>
    </location>
</feature>
<comment type="function">
    <text evidence="9">Condenses 4-methyl-5-(beta-hydroxyethyl)thiazole monophosphate (THZ-P) and 2-methyl-4-amino-5-hydroxymethyl pyrimidine pyrophosphate (HMP-PP) to form thiamine monophosphate (TMP).</text>
</comment>